<protein>
    <submittedName>
        <fullName evidence="2">Hydrolase alpha/beta fold family</fullName>
    </submittedName>
</protein>
<evidence type="ECO:0000259" key="1">
    <source>
        <dbReference type="Pfam" id="PF00561"/>
    </source>
</evidence>
<feature type="domain" description="AB hydrolase-1" evidence="1">
    <location>
        <begin position="74"/>
        <end position="264"/>
    </location>
</feature>
<dbReference type="Gene3D" id="3.40.50.1820">
    <property type="entry name" value="alpha/beta hydrolase"/>
    <property type="match status" value="1"/>
</dbReference>
<keyword evidence="2" id="KW-0378">Hydrolase</keyword>
<dbReference type="PANTHER" id="PTHR46331">
    <property type="entry name" value="VALACYCLOVIR HYDROLASE"/>
    <property type="match status" value="1"/>
</dbReference>
<sequence length="276" mass="31224">MNMIRRGNQMAEKGSVTNKNFTMDYFKFGTGSRILVLIPGLSIQSVMGAANTVEAEYPAKIKDEFTIYVFDRRKDIPDNYSIYEMAEDTVAAIKELDLKDICLFGASQGGMIAMVIAIQYPELVSKLILGSTSSHIKENQSKVLEKWIELAKAHDAHTLYQSFAKEIYPPDVYESYKDYFADVSNSVTTKELDNFVILAKSILGFDISKDIPKIKCPTLAIGVFEDAVLDSDATMEIAENLDYRPDFKLYMYIGYGHAAFDTAPDYRDRMYDFLNQ</sequence>
<dbReference type="STRING" id="515622.bpr_I1262"/>
<accession>E0S2N3</accession>
<gene>
    <name evidence="2" type="ordered locus">bpr_I1262</name>
</gene>
<organism evidence="2 3">
    <name type="scientific">Butyrivibrio proteoclasticus (strain ATCC 51982 / DSM 14932 / B316)</name>
    <name type="common">Clostridium proteoclasticum</name>
    <dbReference type="NCBI Taxonomy" id="515622"/>
    <lineage>
        <taxon>Bacteria</taxon>
        <taxon>Bacillati</taxon>
        <taxon>Bacillota</taxon>
        <taxon>Clostridia</taxon>
        <taxon>Lachnospirales</taxon>
        <taxon>Lachnospiraceae</taxon>
        <taxon>Butyrivibrio</taxon>
    </lineage>
</organism>
<dbReference type="Pfam" id="PF00561">
    <property type="entry name" value="Abhydrolase_1"/>
    <property type="match status" value="1"/>
</dbReference>
<keyword evidence="3" id="KW-1185">Reference proteome</keyword>
<dbReference type="AlphaFoldDB" id="E0S2N3"/>
<name>E0S2N3_BUTPB</name>
<dbReference type="Proteomes" id="UP000001299">
    <property type="component" value="Chromosome 1"/>
</dbReference>
<dbReference type="EMBL" id="CP001810">
    <property type="protein sequence ID" value="ADL34000.1"/>
    <property type="molecule type" value="Genomic_DNA"/>
</dbReference>
<dbReference type="KEGG" id="bpb:bpr_I1262"/>
<dbReference type="eggNOG" id="COG2021">
    <property type="taxonomic scope" value="Bacteria"/>
</dbReference>
<dbReference type="HOGENOM" id="CLU_020336_50_1_9"/>
<dbReference type="GO" id="GO:0017171">
    <property type="term" value="F:serine hydrolase activity"/>
    <property type="evidence" value="ECO:0007669"/>
    <property type="project" value="TreeGrafter"/>
</dbReference>
<proteinExistence type="predicted"/>
<dbReference type="InterPro" id="IPR000073">
    <property type="entry name" value="AB_hydrolase_1"/>
</dbReference>
<dbReference type="InterPro" id="IPR029058">
    <property type="entry name" value="AB_hydrolase_fold"/>
</dbReference>
<dbReference type="PANTHER" id="PTHR46331:SF2">
    <property type="entry name" value="VALACYCLOVIR HYDROLASE"/>
    <property type="match status" value="1"/>
</dbReference>
<evidence type="ECO:0000313" key="2">
    <source>
        <dbReference type="EMBL" id="ADL34000.1"/>
    </source>
</evidence>
<dbReference type="SUPFAM" id="SSF53474">
    <property type="entry name" value="alpha/beta-Hydrolases"/>
    <property type="match status" value="1"/>
</dbReference>
<reference evidence="2 3" key="1">
    <citation type="journal article" date="2010" name="PLoS ONE">
        <title>The glycobiome of the rumen bacterium Butyrivibrio proteoclasticus B316(T) highlights adaptation to a polysaccharide-rich environment.</title>
        <authorList>
            <person name="Kelly W.J."/>
            <person name="Leahy S.C."/>
            <person name="Altermann E."/>
            <person name="Yeoman C.J."/>
            <person name="Dunne J.C."/>
            <person name="Kong Z."/>
            <person name="Pacheco D.M."/>
            <person name="Li D."/>
            <person name="Noel S.J."/>
            <person name="Moon C.D."/>
            <person name="Cookson A.L."/>
            <person name="Attwood G.T."/>
        </authorList>
    </citation>
    <scope>NUCLEOTIDE SEQUENCE [LARGE SCALE GENOMIC DNA]</scope>
    <source>
        <strain evidence="3">ATCC 51982 / DSM 14932 / B316</strain>
    </source>
</reference>
<evidence type="ECO:0000313" key="3">
    <source>
        <dbReference type="Proteomes" id="UP000001299"/>
    </source>
</evidence>